<dbReference type="Gene3D" id="1.10.238.20">
    <property type="entry name" value="Pheromone/general odorant binding protein domain"/>
    <property type="match status" value="1"/>
</dbReference>
<dbReference type="CDD" id="cd23992">
    <property type="entry name" value="PBP_GOBP"/>
    <property type="match status" value="1"/>
</dbReference>
<evidence type="ECO:0000256" key="3">
    <source>
        <dbReference type="ARBA" id="ARBA00022525"/>
    </source>
</evidence>
<feature type="region of interest" description="Disordered" evidence="4">
    <location>
        <begin position="1"/>
        <end position="98"/>
    </location>
</feature>
<proteinExistence type="evidence at transcript level"/>
<gene>
    <name evidence="5" type="primary">OBP4</name>
</gene>
<evidence type="ECO:0000256" key="2">
    <source>
        <dbReference type="ARBA" id="ARBA00008098"/>
    </source>
</evidence>
<feature type="compositionally biased region" description="Polar residues" evidence="4">
    <location>
        <begin position="60"/>
        <end position="74"/>
    </location>
</feature>
<feature type="compositionally biased region" description="Basic and acidic residues" evidence="4">
    <location>
        <begin position="75"/>
        <end position="89"/>
    </location>
</feature>
<dbReference type="InterPro" id="IPR006170">
    <property type="entry name" value="PBP/GOBP"/>
</dbReference>
<dbReference type="PANTHER" id="PTHR21066:SF9">
    <property type="entry name" value="ODORANT-BINDING PROTEIN 59A"/>
    <property type="match status" value="1"/>
</dbReference>
<accession>A0A0M4FLV6</accession>
<dbReference type="PANTHER" id="PTHR21066">
    <property type="entry name" value="ODORANT-BINDING PROTEIN 59A-RELATED"/>
    <property type="match status" value="1"/>
</dbReference>
<evidence type="ECO:0000313" key="5">
    <source>
        <dbReference type="EMBL" id="ALC76544.1"/>
    </source>
</evidence>
<dbReference type="GO" id="GO:0005549">
    <property type="term" value="F:odorant binding"/>
    <property type="evidence" value="ECO:0007669"/>
    <property type="project" value="InterPro"/>
</dbReference>
<reference evidence="5" key="1">
    <citation type="submission" date="2015-03" db="EMBL/GenBank/DDBJ databases">
        <title>Screening and expression profiling of the olfactory-related genes in Conogethes punctiferalis (Lepidoptera: Crambidae).</title>
        <authorList>
            <person name="Ge X."/>
            <person name="Zhang T."/>
            <person name="Wang Z."/>
        </authorList>
    </citation>
    <scope>NUCLEOTIDE SEQUENCE</scope>
</reference>
<evidence type="ECO:0000256" key="1">
    <source>
        <dbReference type="ARBA" id="ARBA00004613"/>
    </source>
</evidence>
<dbReference type="EMBL" id="KP985222">
    <property type="protein sequence ID" value="ALC76544.1"/>
    <property type="molecule type" value="mRNA"/>
</dbReference>
<feature type="compositionally biased region" description="Low complexity" evidence="4">
    <location>
        <begin position="1"/>
        <end position="17"/>
    </location>
</feature>
<keyword evidence="3" id="KW-0964">Secreted</keyword>
<dbReference type="SUPFAM" id="SSF47565">
    <property type="entry name" value="Insect pheromone/odorant-binding proteins"/>
    <property type="match status" value="1"/>
</dbReference>
<evidence type="ECO:0000256" key="4">
    <source>
        <dbReference type="SAM" id="MobiDB-lite"/>
    </source>
</evidence>
<dbReference type="Pfam" id="PF01395">
    <property type="entry name" value="PBP_GOBP"/>
    <property type="match status" value="1"/>
</dbReference>
<dbReference type="InterPro" id="IPR036728">
    <property type="entry name" value="PBP_GOBP_sf"/>
</dbReference>
<sequence length="189" mass="22079">MGGRDNMNRNNMDRSNGFGREQFSGRYDFPQSDEYDGDMSRYGYQSSTQPSRRFKRSKRGQNSGQRSQYNPNSRKQSDYEDSYRDEDRNSSNSSSDAESKACALHCFMEQLEMTGDDGMPDKYLVTHAITKDVKNEDLRDFLQESIEECFQILDNEHTEDKCEFSKNLMMCLSEKGRANCDDWKDDLKF</sequence>
<dbReference type="AlphaFoldDB" id="A0A0M4FLV6"/>
<dbReference type="GO" id="GO:0005576">
    <property type="term" value="C:extracellular region"/>
    <property type="evidence" value="ECO:0007669"/>
    <property type="project" value="UniProtKB-SubCell"/>
</dbReference>
<name>A0A0M4FLV6_CONPF</name>
<organism evidence="5">
    <name type="scientific">Conogethes punctiferalis</name>
    <name type="common">Durian fruit borer</name>
    <name type="synonym">Astura punctiferalis</name>
    <dbReference type="NCBI Taxonomy" id="1133088"/>
    <lineage>
        <taxon>Eukaryota</taxon>
        <taxon>Metazoa</taxon>
        <taxon>Ecdysozoa</taxon>
        <taxon>Arthropoda</taxon>
        <taxon>Hexapoda</taxon>
        <taxon>Insecta</taxon>
        <taxon>Pterygota</taxon>
        <taxon>Neoptera</taxon>
        <taxon>Endopterygota</taxon>
        <taxon>Lepidoptera</taxon>
        <taxon>Glossata</taxon>
        <taxon>Ditrysia</taxon>
        <taxon>Pyraloidea</taxon>
        <taxon>Crambidae</taxon>
        <taxon>Spilomelinae</taxon>
        <taxon>Conogethes</taxon>
    </lineage>
</organism>
<dbReference type="InterPro" id="IPR052295">
    <property type="entry name" value="Odorant-binding_protein"/>
</dbReference>
<protein>
    <submittedName>
        <fullName evidence="5">Odorant binding protein 4</fullName>
    </submittedName>
</protein>
<comment type="similarity">
    <text evidence="2">Belongs to the PBP/GOBP family.</text>
</comment>
<comment type="subcellular location">
    <subcellularLocation>
        <location evidence="1">Secreted</location>
    </subcellularLocation>
</comment>